<dbReference type="InterPro" id="IPR002716">
    <property type="entry name" value="PIN_dom"/>
</dbReference>
<dbReference type="InterPro" id="IPR029060">
    <property type="entry name" value="PIN-like_dom_sf"/>
</dbReference>
<protein>
    <recommendedName>
        <fullName evidence="6">Ribonuclease VapC</fullName>
        <shortName evidence="6">RNase VapC</shortName>
        <ecNumber evidence="6">3.1.-.-</ecNumber>
    </recommendedName>
    <alternativeName>
        <fullName evidence="6">Toxin VapC</fullName>
    </alternativeName>
</protein>
<dbReference type="HAMAP" id="MF_00265">
    <property type="entry name" value="VapC_Nob1"/>
    <property type="match status" value="1"/>
</dbReference>
<comment type="cofactor">
    <cofactor evidence="6">
        <name>Mg(2+)</name>
        <dbReference type="ChEBI" id="CHEBI:18420"/>
    </cofactor>
</comment>
<dbReference type="GO" id="GO:0004540">
    <property type="term" value="F:RNA nuclease activity"/>
    <property type="evidence" value="ECO:0007669"/>
    <property type="project" value="InterPro"/>
</dbReference>
<dbReference type="RefSeq" id="WP_082058633.1">
    <property type="nucleotide sequence ID" value="NZ_JXYS01000062.1"/>
</dbReference>
<dbReference type="OrthoDB" id="556169at2"/>
<comment type="function">
    <text evidence="6">Toxic component of a toxin-antitoxin (TA) system. An RNase.</text>
</comment>
<name>A0A0D8HH33_9ACTN</name>
<evidence type="ECO:0000256" key="6">
    <source>
        <dbReference type="HAMAP-Rule" id="MF_00265"/>
    </source>
</evidence>
<keyword evidence="5 6" id="KW-0460">Magnesium</keyword>
<evidence type="ECO:0000256" key="4">
    <source>
        <dbReference type="ARBA" id="ARBA00022801"/>
    </source>
</evidence>
<keyword evidence="3 6" id="KW-0479">Metal-binding</keyword>
<feature type="domain" description="PIN" evidence="7">
    <location>
        <begin position="1"/>
        <end position="133"/>
    </location>
</feature>
<dbReference type="InterPro" id="IPR006226">
    <property type="entry name" value="Mtu_PIN"/>
</dbReference>
<evidence type="ECO:0000256" key="2">
    <source>
        <dbReference type="ARBA" id="ARBA00022722"/>
    </source>
</evidence>
<keyword evidence="4 6" id="KW-0378">Hydrolase</keyword>
<sequence>MLVDANVLIYAVDERSRAHSAARNWLEEALNGSRRIGLPWQSLLAFVRIVTHPRALPVPLTPVDAWSFVADWLDAPAAWVPDPGRGYRDILTRLVIDLDLRGNLVSDAALAALAIEHGLAVISADSDFARFPELIWLNPLNS</sequence>
<organism evidence="8 9">
    <name type="scientific">Acidithrix ferrooxidans</name>
    <dbReference type="NCBI Taxonomy" id="1280514"/>
    <lineage>
        <taxon>Bacteria</taxon>
        <taxon>Bacillati</taxon>
        <taxon>Actinomycetota</taxon>
        <taxon>Acidimicrobiia</taxon>
        <taxon>Acidimicrobiales</taxon>
        <taxon>Acidimicrobiaceae</taxon>
        <taxon>Acidithrix</taxon>
    </lineage>
</organism>
<dbReference type="NCBIfam" id="TIGR00028">
    <property type="entry name" value="Mtu_PIN_fam"/>
    <property type="match status" value="1"/>
</dbReference>
<dbReference type="GO" id="GO:0090729">
    <property type="term" value="F:toxin activity"/>
    <property type="evidence" value="ECO:0007669"/>
    <property type="project" value="UniProtKB-KW"/>
</dbReference>
<dbReference type="GO" id="GO:0045926">
    <property type="term" value="P:negative regulation of growth"/>
    <property type="evidence" value="ECO:0007669"/>
    <property type="project" value="UniProtKB-ARBA"/>
</dbReference>
<accession>A0A0D8HH33</accession>
<comment type="similarity">
    <text evidence="6">Belongs to the PINc/VapC protein family.</text>
</comment>
<evidence type="ECO:0000256" key="3">
    <source>
        <dbReference type="ARBA" id="ARBA00022723"/>
    </source>
</evidence>
<keyword evidence="9" id="KW-1185">Reference proteome</keyword>
<dbReference type="Proteomes" id="UP000032360">
    <property type="component" value="Unassembled WGS sequence"/>
</dbReference>
<dbReference type="Gene3D" id="3.40.50.1010">
    <property type="entry name" value="5'-nuclease"/>
    <property type="match status" value="1"/>
</dbReference>
<gene>
    <name evidence="6" type="primary">vapC</name>
    <name evidence="8" type="ORF">AXFE_19730</name>
</gene>
<evidence type="ECO:0000256" key="5">
    <source>
        <dbReference type="ARBA" id="ARBA00022842"/>
    </source>
</evidence>
<keyword evidence="1 6" id="KW-1277">Toxin-antitoxin system</keyword>
<keyword evidence="2 6" id="KW-0540">Nuclease</keyword>
<dbReference type="EMBL" id="JXYS01000062">
    <property type="protein sequence ID" value="KJF17164.1"/>
    <property type="molecule type" value="Genomic_DNA"/>
</dbReference>
<comment type="caution">
    <text evidence="8">The sequence shown here is derived from an EMBL/GenBank/DDBJ whole genome shotgun (WGS) entry which is preliminary data.</text>
</comment>
<evidence type="ECO:0000256" key="1">
    <source>
        <dbReference type="ARBA" id="ARBA00022649"/>
    </source>
</evidence>
<dbReference type="GO" id="GO:0016788">
    <property type="term" value="F:hydrolase activity, acting on ester bonds"/>
    <property type="evidence" value="ECO:0007669"/>
    <property type="project" value="InterPro"/>
</dbReference>
<feature type="binding site" evidence="6">
    <location>
        <position position="4"/>
    </location>
    <ligand>
        <name>Mg(2+)</name>
        <dbReference type="ChEBI" id="CHEBI:18420"/>
    </ligand>
</feature>
<dbReference type="AlphaFoldDB" id="A0A0D8HH33"/>
<dbReference type="SUPFAM" id="SSF88723">
    <property type="entry name" value="PIN domain-like"/>
    <property type="match status" value="1"/>
</dbReference>
<keyword evidence="6" id="KW-0800">Toxin</keyword>
<dbReference type="InterPro" id="IPR022907">
    <property type="entry name" value="VapC_family"/>
</dbReference>
<dbReference type="EC" id="3.1.-.-" evidence="6"/>
<evidence type="ECO:0000313" key="9">
    <source>
        <dbReference type="Proteomes" id="UP000032360"/>
    </source>
</evidence>
<reference evidence="8 9" key="1">
    <citation type="submission" date="2015-01" db="EMBL/GenBank/DDBJ databases">
        <title>Draft genome of the acidophilic iron oxidizer Acidithrix ferrooxidans strain Py-F3.</title>
        <authorList>
            <person name="Poehlein A."/>
            <person name="Eisen S."/>
            <person name="Schloemann M."/>
            <person name="Johnson B.D."/>
            <person name="Daniel R."/>
            <person name="Muehling M."/>
        </authorList>
    </citation>
    <scope>NUCLEOTIDE SEQUENCE [LARGE SCALE GENOMIC DNA]</scope>
    <source>
        <strain evidence="8 9">Py-F3</strain>
    </source>
</reference>
<evidence type="ECO:0000313" key="8">
    <source>
        <dbReference type="EMBL" id="KJF17164.1"/>
    </source>
</evidence>
<evidence type="ECO:0000259" key="7">
    <source>
        <dbReference type="Pfam" id="PF01850"/>
    </source>
</evidence>
<feature type="binding site" evidence="6">
    <location>
        <position position="107"/>
    </location>
    <ligand>
        <name>Mg(2+)</name>
        <dbReference type="ChEBI" id="CHEBI:18420"/>
    </ligand>
</feature>
<dbReference type="Pfam" id="PF01850">
    <property type="entry name" value="PIN"/>
    <property type="match status" value="1"/>
</dbReference>
<proteinExistence type="inferred from homology"/>
<dbReference type="GO" id="GO:0000287">
    <property type="term" value="F:magnesium ion binding"/>
    <property type="evidence" value="ECO:0007669"/>
    <property type="project" value="UniProtKB-UniRule"/>
</dbReference>
<dbReference type="STRING" id="1280514.AXFE_19730"/>